<dbReference type="Pfam" id="PF03641">
    <property type="entry name" value="Lysine_decarbox"/>
    <property type="match status" value="1"/>
</dbReference>
<dbReference type="InterPro" id="IPR031100">
    <property type="entry name" value="LOG_fam"/>
</dbReference>
<evidence type="ECO:0000313" key="8">
    <source>
        <dbReference type="Proteomes" id="UP000249390"/>
    </source>
</evidence>
<accession>A0A328DSY0</accession>
<reference evidence="7 8" key="1">
    <citation type="submission" date="2018-06" db="EMBL/GenBank/DDBJ databases">
        <title>The Genome of Cuscuta australis (Dodder) Provides Insight into the Evolution of Plant Parasitism.</title>
        <authorList>
            <person name="Liu H."/>
        </authorList>
    </citation>
    <scope>NUCLEOTIDE SEQUENCE [LARGE SCALE GENOMIC DNA]</scope>
    <source>
        <strain evidence="8">cv. Yunnan</strain>
        <tissue evidence="7">Vines</tissue>
    </source>
</reference>
<comment type="similarity">
    <text evidence="1">Belongs to the LOG family.</text>
</comment>
<evidence type="ECO:0000256" key="6">
    <source>
        <dbReference type="ARBA" id="ARBA00049153"/>
    </source>
</evidence>
<dbReference type="EMBL" id="NQVE01000111">
    <property type="protein sequence ID" value="RAL47688.1"/>
    <property type="molecule type" value="Genomic_DNA"/>
</dbReference>
<dbReference type="PANTHER" id="PTHR31223">
    <property type="entry name" value="LOG FAMILY PROTEIN YJL055W"/>
    <property type="match status" value="1"/>
</dbReference>
<dbReference type="SUPFAM" id="SSF102405">
    <property type="entry name" value="MCP/YpsA-like"/>
    <property type="match status" value="1"/>
</dbReference>
<comment type="catalytic activity">
    <reaction evidence="5">
        <text>N(6)-(dimethylallyl)adenosine 5'-phosphate + H2O = N(6)-dimethylallyladenine + D-ribose 5-phosphate</text>
        <dbReference type="Rhea" id="RHEA:48560"/>
        <dbReference type="ChEBI" id="CHEBI:15377"/>
        <dbReference type="ChEBI" id="CHEBI:17660"/>
        <dbReference type="ChEBI" id="CHEBI:57526"/>
        <dbReference type="ChEBI" id="CHEBI:78346"/>
        <dbReference type="EC" id="3.2.2.n1"/>
    </reaction>
</comment>
<dbReference type="GO" id="GO:0016799">
    <property type="term" value="F:hydrolase activity, hydrolyzing N-glycosyl compounds"/>
    <property type="evidence" value="ECO:0007669"/>
    <property type="project" value="TreeGrafter"/>
</dbReference>
<protein>
    <recommendedName>
        <fullName evidence="2">cytokinin riboside 5'-monophosphate phosphoribohydrolase</fullName>
        <ecNumber evidence="2">3.2.2.n1</ecNumber>
    </recommendedName>
</protein>
<comment type="function">
    <text evidence="4">Cytokinin-activating enzyme working in the direct activation pathway. Phosphoribohydrolase that converts inactive cytokinin nucleotides to the biologically active free-base forms.</text>
</comment>
<keyword evidence="8" id="KW-1185">Reference proteome</keyword>
<evidence type="ECO:0000256" key="1">
    <source>
        <dbReference type="ARBA" id="ARBA00006763"/>
    </source>
</evidence>
<evidence type="ECO:0000313" key="7">
    <source>
        <dbReference type="EMBL" id="RAL47688.1"/>
    </source>
</evidence>
<evidence type="ECO:0000256" key="5">
    <source>
        <dbReference type="ARBA" id="ARBA00047718"/>
    </source>
</evidence>
<evidence type="ECO:0000256" key="4">
    <source>
        <dbReference type="ARBA" id="ARBA00024884"/>
    </source>
</evidence>
<dbReference type="GO" id="GO:0009691">
    <property type="term" value="P:cytokinin biosynthetic process"/>
    <property type="evidence" value="ECO:0007669"/>
    <property type="project" value="UniProtKB-KW"/>
</dbReference>
<comment type="caution">
    <text evidence="7">The sequence shown here is derived from an EMBL/GenBank/DDBJ whole genome shotgun (WGS) entry which is preliminary data.</text>
</comment>
<keyword evidence="3" id="KW-0203">Cytokinin biosynthesis</keyword>
<dbReference type="EC" id="3.2.2.n1" evidence="2"/>
<dbReference type="AlphaFoldDB" id="A0A328DSY0"/>
<dbReference type="Gene3D" id="3.40.50.450">
    <property type="match status" value="1"/>
</dbReference>
<organism evidence="7 8">
    <name type="scientific">Cuscuta australis</name>
    <dbReference type="NCBI Taxonomy" id="267555"/>
    <lineage>
        <taxon>Eukaryota</taxon>
        <taxon>Viridiplantae</taxon>
        <taxon>Streptophyta</taxon>
        <taxon>Embryophyta</taxon>
        <taxon>Tracheophyta</taxon>
        <taxon>Spermatophyta</taxon>
        <taxon>Magnoliopsida</taxon>
        <taxon>eudicotyledons</taxon>
        <taxon>Gunneridae</taxon>
        <taxon>Pentapetalae</taxon>
        <taxon>asterids</taxon>
        <taxon>lamiids</taxon>
        <taxon>Solanales</taxon>
        <taxon>Convolvulaceae</taxon>
        <taxon>Cuscuteae</taxon>
        <taxon>Cuscuta</taxon>
        <taxon>Cuscuta subgen. Grammica</taxon>
        <taxon>Cuscuta sect. Cleistogrammica</taxon>
    </lineage>
</organism>
<proteinExistence type="inferred from homology"/>
<dbReference type="Proteomes" id="UP000249390">
    <property type="component" value="Unassembled WGS sequence"/>
</dbReference>
<dbReference type="GO" id="GO:0005829">
    <property type="term" value="C:cytosol"/>
    <property type="evidence" value="ECO:0007669"/>
    <property type="project" value="TreeGrafter"/>
</dbReference>
<gene>
    <name evidence="7" type="ORF">DM860_012313</name>
</gene>
<sequence>MLSSPYIVGLRKKKTLVAERRKIHNRLSALGGAVRTVSLIGTNFGSSRGAVASTVYTNGGIVRGFIPGYIATRQVYGPTYGAEYTVSSKYYKYFEMNHVVEAFIVLLGGINTMAGLFTLISWASEGLHSKPIGLLNIDGYFNNLIKFLDDAVKQNFMALNQRKLFISSFFIDELLDKLAFTKAFPEVSEYDLGLEGHSRWKCPGLPQLRRNPCARQQSPRWCLLQTLHFGCFHTLILFMDDVD</sequence>
<evidence type="ECO:0000256" key="2">
    <source>
        <dbReference type="ARBA" id="ARBA00012205"/>
    </source>
</evidence>
<dbReference type="PANTHER" id="PTHR31223:SF70">
    <property type="entry name" value="LOG FAMILY PROTEIN YJL055W"/>
    <property type="match status" value="1"/>
</dbReference>
<name>A0A328DSY0_9ASTE</name>
<comment type="catalytic activity">
    <reaction evidence="6">
        <text>9-ribosyl-trans-zeatin 5'-phosphate + H2O = trans-zeatin + D-ribose 5-phosphate</text>
        <dbReference type="Rhea" id="RHEA:48564"/>
        <dbReference type="ChEBI" id="CHEBI:15377"/>
        <dbReference type="ChEBI" id="CHEBI:16522"/>
        <dbReference type="ChEBI" id="CHEBI:78346"/>
        <dbReference type="ChEBI" id="CHEBI:87947"/>
        <dbReference type="EC" id="3.2.2.n1"/>
    </reaction>
</comment>
<evidence type="ECO:0000256" key="3">
    <source>
        <dbReference type="ARBA" id="ARBA00022712"/>
    </source>
</evidence>